<proteinExistence type="predicted"/>
<comment type="caution">
    <text evidence="1">The sequence shown here is derived from an EMBL/GenBank/DDBJ whole genome shotgun (WGS) entry which is preliminary data.</text>
</comment>
<organism evidence="1">
    <name type="scientific">mine drainage metagenome</name>
    <dbReference type="NCBI Taxonomy" id="410659"/>
    <lineage>
        <taxon>unclassified sequences</taxon>
        <taxon>metagenomes</taxon>
        <taxon>ecological metagenomes</taxon>
    </lineage>
</organism>
<evidence type="ECO:0000313" key="1">
    <source>
        <dbReference type="EMBL" id="OIQ64221.1"/>
    </source>
</evidence>
<gene>
    <name evidence="1" type="ORF">GALL_542290</name>
</gene>
<dbReference type="EMBL" id="MLJW01008315">
    <property type="protein sequence ID" value="OIQ64221.1"/>
    <property type="molecule type" value="Genomic_DNA"/>
</dbReference>
<accession>A0A1J5PL14</accession>
<protein>
    <submittedName>
        <fullName evidence="1">Uncharacterized protein</fullName>
    </submittedName>
</protein>
<sequence length="33" mass="3923">MPIGGMNLAKKKNWKLMLALQKLTEVKFFRMKK</sequence>
<reference evidence="1" key="1">
    <citation type="submission" date="2016-10" db="EMBL/GenBank/DDBJ databases">
        <title>Sequence of Gallionella enrichment culture.</title>
        <authorList>
            <person name="Poehlein A."/>
            <person name="Muehling M."/>
            <person name="Daniel R."/>
        </authorList>
    </citation>
    <scope>NUCLEOTIDE SEQUENCE</scope>
</reference>
<name>A0A1J5PL14_9ZZZZ</name>
<dbReference type="AlphaFoldDB" id="A0A1J5PL14"/>